<feature type="compositionally biased region" description="Low complexity" evidence="5">
    <location>
        <begin position="94"/>
        <end position="108"/>
    </location>
</feature>
<evidence type="ECO:0000313" key="7">
    <source>
        <dbReference type="EMBL" id="ORZ32536.1"/>
    </source>
</evidence>
<evidence type="ECO:0000256" key="1">
    <source>
        <dbReference type="ARBA" id="ARBA00004123"/>
    </source>
</evidence>
<dbReference type="EMBL" id="MCFL01000045">
    <property type="protein sequence ID" value="ORZ32536.1"/>
    <property type="molecule type" value="Genomic_DNA"/>
</dbReference>
<evidence type="ECO:0000256" key="3">
    <source>
        <dbReference type="ARBA" id="ARBA00023242"/>
    </source>
</evidence>
<feature type="non-terminal residue" evidence="7">
    <location>
        <position position="1"/>
    </location>
</feature>
<keyword evidence="3" id="KW-0539">Nucleus</keyword>
<dbReference type="PANTHER" id="PTHR10015">
    <property type="entry name" value="HEAT SHOCK TRANSCRIPTION FACTOR"/>
    <property type="match status" value="1"/>
</dbReference>
<keyword evidence="8" id="KW-1185">Reference proteome</keyword>
<protein>
    <submittedName>
        <fullName evidence="7">HSF-type DNA-binding-domain-containing protein</fullName>
    </submittedName>
</protein>
<dbReference type="InterPro" id="IPR036390">
    <property type="entry name" value="WH_DNA-bd_sf"/>
</dbReference>
<feature type="region of interest" description="Disordered" evidence="5">
    <location>
        <begin position="94"/>
        <end position="228"/>
    </location>
</feature>
<feature type="compositionally biased region" description="Acidic residues" evidence="5">
    <location>
        <begin position="157"/>
        <end position="183"/>
    </location>
</feature>
<evidence type="ECO:0000259" key="6">
    <source>
        <dbReference type="SMART" id="SM00415"/>
    </source>
</evidence>
<feature type="compositionally biased region" description="Basic and acidic residues" evidence="5">
    <location>
        <begin position="131"/>
        <end position="156"/>
    </location>
</feature>
<feature type="compositionally biased region" description="Pro residues" evidence="5">
    <location>
        <begin position="120"/>
        <end position="129"/>
    </location>
</feature>
<accession>A0A1Y2HD82</accession>
<dbReference type="PANTHER" id="PTHR10015:SF206">
    <property type="entry name" value="HSF-TYPE DNA-BINDING DOMAIN-CONTAINING PROTEIN"/>
    <property type="match status" value="1"/>
</dbReference>
<gene>
    <name evidence="7" type="ORF">BCR44DRAFT_1537527</name>
</gene>
<feature type="domain" description="HSF-type DNA-binding" evidence="6">
    <location>
        <begin position="243"/>
        <end position="333"/>
    </location>
</feature>
<feature type="compositionally biased region" description="Low complexity" evidence="5">
    <location>
        <begin position="186"/>
        <end position="202"/>
    </location>
</feature>
<dbReference type="AlphaFoldDB" id="A0A1Y2HD82"/>
<dbReference type="Gene3D" id="1.10.10.10">
    <property type="entry name" value="Winged helix-like DNA-binding domain superfamily/Winged helix DNA-binding domain"/>
    <property type="match status" value="1"/>
</dbReference>
<dbReference type="SUPFAM" id="SSF46785">
    <property type="entry name" value="Winged helix' DNA-binding domain"/>
    <property type="match status" value="1"/>
</dbReference>
<dbReference type="Pfam" id="PF00447">
    <property type="entry name" value="HSF_DNA-bind"/>
    <property type="match status" value="1"/>
</dbReference>
<proteinExistence type="inferred from homology"/>
<feature type="compositionally biased region" description="Gly residues" evidence="5">
    <location>
        <begin position="205"/>
        <end position="216"/>
    </location>
</feature>
<dbReference type="SMART" id="SM00415">
    <property type="entry name" value="HSF"/>
    <property type="match status" value="1"/>
</dbReference>
<dbReference type="STRING" id="765915.A0A1Y2HD82"/>
<dbReference type="InterPro" id="IPR036388">
    <property type="entry name" value="WH-like_DNA-bd_sf"/>
</dbReference>
<dbReference type="Proteomes" id="UP000193411">
    <property type="component" value="Unassembled WGS sequence"/>
</dbReference>
<keyword evidence="2 7" id="KW-0238">DNA-binding</keyword>
<evidence type="ECO:0000256" key="5">
    <source>
        <dbReference type="SAM" id="MobiDB-lite"/>
    </source>
</evidence>
<dbReference type="GO" id="GO:0005634">
    <property type="term" value="C:nucleus"/>
    <property type="evidence" value="ECO:0007669"/>
    <property type="project" value="UniProtKB-SubCell"/>
</dbReference>
<dbReference type="InterPro" id="IPR000232">
    <property type="entry name" value="HSF_DNA-bd"/>
</dbReference>
<evidence type="ECO:0000313" key="8">
    <source>
        <dbReference type="Proteomes" id="UP000193411"/>
    </source>
</evidence>
<dbReference type="GO" id="GO:0043565">
    <property type="term" value="F:sequence-specific DNA binding"/>
    <property type="evidence" value="ECO:0007669"/>
    <property type="project" value="InterPro"/>
</dbReference>
<evidence type="ECO:0000256" key="4">
    <source>
        <dbReference type="RuleBase" id="RU004020"/>
    </source>
</evidence>
<comment type="similarity">
    <text evidence="4">Belongs to the HSF family.</text>
</comment>
<dbReference type="PRINTS" id="PR00056">
    <property type="entry name" value="HSFDOMAIN"/>
</dbReference>
<dbReference type="GO" id="GO:0003700">
    <property type="term" value="F:DNA-binding transcription factor activity"/>
    <property type="evidence" value="ECO:0007669"/>
    <property type="project" value="InterPro"/>
</dbReference>
<name>A0A1Y2HD82_9FUNG</name>
<comment type="subcellular location">
    <subcellularLocation>
        <location evidence="1">Nucleus</location>
    </subcellularLocation>
</comment>
<comment type="caution">
    <text evidence="7">The sequence shown here is derived from an EMBL/GenBank/DDBJ whole genome shotgun (WGS) entry which is preliminary data.</text>
</comment>
<dbReference type="OrthoDB" id="60033at2759"/>
<evidence type="ECO:0000256" key="2">
    <source>
        <dbReference type="ARBA" id="ARBA00023125"/>
    </source>
</evidence>
<sequence length="395" mass="42610">SSAGSSPSRYSLNSLAQAQGSKLHTIFNKPCSGRLFFLSCIPIPFHFRFPPDCAGITASHPLKDFIPQLRFVAMLAHPALAAAAAAAAATTAISSPSAPSTSSPAPTTMHQHHPYDPHHPQPAPRPGPHPLSRDLNPHDGRSSSHGHDRDLDHDQDGADNDEDDDNEEDEDEDEDEDNQDDEHDQSQAQNQQQNAGAGTNASRSHGGGGGGGGGTGTVTTGPISLSTQSPNTAARLHLAITVSIPDFIKKLYRMLEESESRVEQGPVCWCPDGLAFAVRDPTTFARDYLPRIFRHNNFSSFVRQLNKYGFRKASAKSPAHAALATLLDLCPSKLSARSPRLARVHLAQTSCLSNASAPRHPPVPGHTWPWTRATVHASLWPTARPAHQRPRAHRP</sequence>
<organism evidence="7 8">
    <name type="scientific">Catenaria anguillulae PL171</name>
    <dbReference type="NCBI Taxonomy" id="765915"/>
    <lineage>
        <taxon>Eukaryota</taxon>
        <taxon>Fungi</taxon>
        <taxon>Fungi incertae sedis</taxon>
        <taxon>Blastocladiomycota</taxon>
        <taxon>Blastocladiomycetes</taxon>
        <taxon>Blastocladiales</taxon>
        <taxon>Catenariaceae</taxon>
        <taxon>Catenaria</taxon>
    </lineage>
</organism>
<reference evidence="7 8" key="1">
    <citation type="submission" date="2016-07" db="EMBL/GenBank/DDBJ databases">
        <title>Pervasive Adenine N6-methylation of Active Genes in Fungi.</title>
        <authorList>
            <consortium name="DOE Joint Genome Institute"/>
            <person name="Mondo S.J."/>
            <person name="Dannebaum R.O."/>
            <person name="Kuo R.C."/>
            <person name="Labutti K."/>
            <person name="Haridas S."/>
            <person name="Kuo A."/>
            <person name="Salamov A."/>
            <person name="Ahrendt S.R."/>
            <person name="Lipzen A."/>
            <person name="Sullivan W."/>
            <person name="Andreopoulos W.B."/>
            <person name="Clum A."/>
            <person name="Lindquist E."/>
            <person name="Daum C."/>
            <person name="Ramamoorthy G.K."/>
            <person name="Gryganskyi A."/>
            <person name="Culley D."/>
            <person name="Magnuson J.K."/>
            <person name="James T.Y."/>
            <person name="O'Malley M.A."/>
            <person name="Stajich J.E."/>
            <person name="Spatafora J.W."/>
            <person name="Visel A."/>
            <person name="Grigoriev I.V."/>
        </authorList>
    </citation>
    <scope>NUCLEOTIDE SEQUENCE [LARGE SCALE GENOMIC DNA]</scope>
    <source>
        <strain evidence="7 8">PL171</strain>
    </source>
</reference>